<proteinExistence type="predicted"/>
<dbReference type="AlphaFoldDB" id="A0A9P8VZB6"/>
<name>A0A9P8VZB6_9HYPO</name>
<keyword evidence="1" id="KW-0732">Signal</keyword>
<comment type="caution">
    <text evidence="2">The sequence shown here is derived from an EMBL/GenBank/DDBJ whole genome shotgun (WGS) entry which is preliminary data.</text>
</comment>
<protein>
    <submittedName>
        <fullName evidence="2">Uncharacterized protein</fullName>
    </submittedName>
</protein>
<evidence type="ECO:0000256" key="1">
    <source>
        <dbReference type="SAM" id="SignalP"/>
    </source>
</evidence>
<gene>
    <name evidence="2" type="ORF">B0T10DRAFT_531281</name>
</gene>
<reference evidence="2 3" key="1">
    <citation type="journal article" date="2021" name="Nat. Commun.">
        <title>Genetic determinants of endophytism in the Arabidopsis root mycobiome.</title>
        <authorList>
            <person name="Mesny F."/>
            <person name="Miyauchi S."/>
            <person name="Thiergart T."/>
            <person name="Pickel B."/>
            <person name="Atanasova L."/>
            <person name="Karlsson M."/>
            <person name="Huettel B."/>
            <person name="Barry K.W."/>
            <person name="Haridas S."/>
            <person name="Chen C."/>
            <person name="Bauer D."/>
            <person name="Andreopoulos W."/>
            <person name="Pangilinan J."/>
            <person name="LaButti K."/>
            <person name="Riley R."/>
            <person name="Lipzen A."/>
            <person name="Clum A."/>
            <person name="Drula E."/>
            <person name="Henrissat B."/>
            <person name="Kohler A."/>
            <person name="Grigoriev I.V."/>
            <person name="Martin F.M."/>
            <person name="Hacquard S."/>
        </authorList>
    </citation>
    <scope>NUCLEOTIDE SEQUENCE [LARGE SCALE GENOMIC DNA]</scope>
    <source>
        <strain evidence="2 3">MPI-CAGE-CH-0241</strain>
    </source>
</reference>
<feature type="signal peptide" evidence="1">
    <location>
        <begin position="1"/>
        <end position="19"/>
    </location>
</feature>
<dbReference type="EMBL" id="JAGPYM010000020">
    <property type="protein sequence ID" value="KAH6884573.1"/>
    <property type="molecule type" value="Genomic_DNA"/>
</dbReference>
<accession>A0A9P8VZB6</accession>
<sequence length="311" mass="33733">MLFTQSLCAISLLASMVNAVAIMPQRPGQSSLYSSYRGKVPPFPGNCTTPVKHGKHGIDDLHGVESFNQSSFISAGYPNTTYDRIQEIRNNEAGHLRIFQGEISETSLKPIACQYYIAFLTGLVQMAKLPASQADTTAIAEVEMRHEAWSLIDIWKINPIAGPSDTAVPNGNQILDITNQFIIPSSCPPQNPVYPSPRQNLPPLTAVAMGKSTLPWDTIVLNFTDPVNQPSFETGDKFWATFFHAVANISVPIDMSEWPKKEIQVTIPAEFGARGVIIAVVTDAIGAPTLKSVEVGPAILLEQPEAIGSAF</sequence>
<feature type="chain" id="PRO_5040442059" evidence="1">
    <location>
        <begin position="20"/>
        <end position="311"/>
    </location>
</feature>
<evidence type="ECO:0000313" key="2">
    <source>
        <dbReference type="EMBL" id="KAH6884573.1"/>
    </source>
</evidence>
<organism evidence="2 3">
    <name type="scientific">Thelonectria olida</name>
    <dbReference type="NCBI Taxonomy" id="1576542"/>
    <lineage>
        <taxon>Eukaryota</taxon>
        <taxon>Fungi</taxon>
        <taxon>Dikarya</taxon>
        <taxon>Ascomycota</taxon>
        <taxon>Pezizomycotina</taxon>
        <taxon>Sordariomycetes</taxon>
        <taxon>Hypocreomycetidae</taxon>
        <taxon>Hypocreales</taxon>
        <taxon>Nectriaceae</taxon>
        <taxon>Thelonectria</taxon>
    </lineage>
</organism>
<evidence type="ECO:0000313" key="3">
    <source>
        <dbReference type="Proteomes" id="UP000777438"/>
    </source>
</evidence>
<keyword evidence="3" id="KW-1185">Reference proteome</keyword>
<dbReference type="OrthoDB" id="1001765at2759"/>
<dbReference type="Proteomes" id="UP000777438">
    <property type="component" value="Unassembled WGS sequence"/>
</dbReference>